<evidence type="ECO:0000313" key="1">
    <source>
        <dbReference type="EMBL" id="EKC30056.1"/>
    </source>
</evidence>
<gene>
    <name evidence="1" type="ORF">CGI_10018735</name>
</gene>
<reference evidence="1" key="1">
    <citation type="journal article" date="2012" name="Nature">
        <title>The oyster genome reveals stress adaptation and complexity of shell formation.</title>
        <authorList>
            <person name="Zhang G."/>
            <person name="Fang X."/>
            <person name="Guo X."/>
            <person name="Li L."/>
            <person name="Luo R."/>
            <person name="Xu F."/>
            <person name="Yang P."/>
            <person name="Zhang L."/>
            <person name="Wang X."/>
            <person name="Qi H."/>
            <person name="Xiong Z."/>
            <person name="Que H."/>
            <person name="Xie Y."/>
            <person name="Holland P.W."/>
            <person name="Paps J."/>
            <person name="Zhu Y."/>
            <person name="Wu F."/>
            <person name="Chen Y."/>
            <person name="Wang J."/>
            <person name="Peng C."/>
            <person name="Meng J."/>
            <person name="Yang L."/>
            <person name="Liu J."/>
            <person name="Wen B."/>
            <person name="Zhang N."/>
            <person name="Huang Z."/>
            <person name="Zhu Q."/>
            <person name="Feng Y."/>
            <person name="Mount A."/>
            <person name="Hedgecock D."/>
            <person name="Xu Z."/>
            <person name="Liu Y."/>
            <person name="Domazet-Loso T."/>
            <person name="Du Y."/>
            <person name="Sun X."/>
            <person name="Zhang S."/>
            <person name="Liu B."/>
            <person name="Cheng P."/>
            <person name="Jiang X."/>
            <person name="Li J."/>
            <person name="Fan D."/>
            <person name="Wang W."/>
            <person name="Fu W."/>
            <person name="Wang T."/>
            <person name="Wang B."/>
            <person name="Zhang J."/>
            <person name="Peng Z."/>
            <person name="Li Y."/>
            <person name="Li N."/>
            <person name="Wang J."/>
            <person name="Chen M."/>
            <person name="He Y."/>
            <person name="Tan F."/>
            <person name="Song X."/>
            <person name="Zheng Q."/>
            <person name="Huang R."/>
            <person name="Yang H."/>
            <person name="Du X."/>
            <person name="Chen L."/>
            <person name="Yang M."/>
            <person name="Gaffney P.M."/>
            <person name="Wang S."/>
            <person name="Luo L."/>
            <person name="She Z."/>
            <person name="Ming Y."/>
            <person name="Huang W."/>
            <person name="Zhang S."/>
            <person name="Huang B."/>
            <person name="Zhang Y."/>
            <person name="Qu T."/>
            <person name="Ni P."/>
            <person name="Miao G."/>
            <person name="Wang J."/>
            <person name="Wang Q."/>
            <person name="Steinberg C.E."/>
            <person name="Wang H."/>
            <person name="Li N."/>
            <person name="Qian L."/>
            <person name="Zhang G."/>
            <person name="Li Y."/>
            <person name="Yang H."/>
            <person name="Liu X."/>
            <person name="Wang J."/>
            <person name="Yin Y."/>
            <person name="Wang J."/>
        </authorList>
    </citation>
    <scope>NUCLEOTIDE SEQUENCE [LARGE SCALE GENOMIC DNA]</scope>
    <source>
        <strain evidence="1">05x7-T-G4-1.051#20</strain>
    </source>
</reference>
<dbReference type="InParanoid" id="K1R800"/>
<accession>K1R800</accession>
<dbReference type="HOGENOM" id="CLU_1857213_0_0_1"/>
<proteinExistence type="predicted"/>
<dbReference type="EMBL" id="JH818597">
    <property type="protein sequence ID" value="EKC30056.1"/>
    <property type="molecule type" value="Genomic_DNA"/>
</dbReference>
<sequence>MTCQRMFPLKFKVLKVIVQDEAIFPSGPTRCWIEKKYEREHTFNLMEYDLTYVLTSLMDKHKGKNEKAKLFQEVDLSHPLLGHTDRPAKMRNLLIQLQPWYLRPPLLDHNIRKLQHPCLFPVEPYRQKSYLLQHRFRR</sequence>
<organism evidence="1">
    <name type="scientific">Magallana gigas</name>
    <name type="common">Pacific oyster</name>
    <name type="synonym">Crassostrea gigas</name>
    <dbReference type="NCBI Taxonomy" id="29159"/>
    <lineage>
        <taxon>Eukaryota</taxon>
        <taxon>Metazoa</taxon>
        <taxon>Spiralia</taxon>
        <taxon>Lophotrochozoa</taxon>
        <taxon>Mollusca</taxon>
        <taxon>Bivalvia</taxon>
        <taxon>Autobranchia</taxon>
        <taxon>Pteriomorphia</taxon>
        <taxon>Ostreida</taxon>
        <taxon>Ostreoidea</taxon>
        <taxon>Ostreidae</taxon>
        <taxon>Magallana</taxon>
    </lineage>
</organism>
<name>K1R800_MAGGI</name>
<dbReference type="AlphaFoldDB" id="K1R800"/>
<protein>
    <submittedName>
        <fullName evidence="1">Uncharacterized protein</fullName>
    </submittedName>
</protein>